<proteinExistence type="predicted"/>
<dbReference type="EMBL" id="LSSL01000601">
    <property type="protein sequence ID" value="OLY84149.1"/>
    <property type="molecule type" value="Genomic_DNA"/>
</dbReference>
<evidence type="ECO:0000313" key="3">
    <source>
        <dbReference type="Proteomes" id="UP000187455"/>
    </source>
</evidence>
<organism evidence="2 3">
    <name type="scientific">Smittium mucronatum</name>
    <dbReference type="NCBI Taxonomy" id="133383"/>
    <lineage>
        <taxon>Eukaryota</taxon>
        <taxon>Fungi</taxon>
        <taxon>Fungi incertae sedis</taxon>
        <taxon>Zoopagomycota</taxon>
        <taxon>Kickxellomycotina</taxon>
        <taxon>Harpellomycetes</taxon>
        <taxon>Harpellales</taxon>
        <taxon>Legeriomycetaceae</taxon>
        <taxon>Smittium</taxon>
    </lineage>
</organism>
<evidence type="ECO:0000313" key="2">
    <source>
        <dbReference type="EMBL" id="OLY84149.1"/>
    </source>
</evidence>
<evidence type="ECO:0000259" key="1">
    <source>
        <dbReference type="PROSITE" id="PS50878"/>
    </source>
</evidence>
<protein>
    <recommendedName>
        <fullName evidence="1">Reverse transcriptase domain-containing protein</fullName>
    </recommendedName>
</protein>
<accession>A0A1R0H4Q4</accession>
<reference evidence="2 3" key="1">
    <citation type="journal article" date="2016" name="Mol. Biol. Evol.">
        <title>Genome-Wide Survey of Gut Fungi (Harpellales) Reveals the First Horizontally Transferred Ubiquitin Gene from a Mosquito Host.</title>
        <authorList>
            <person name="Wang Y."/>
            <person name="White M.M."/>
            <person name="Kvist S."/>
            <person name="Moncalvo J.M."/>
        </authorList>
    </citation>
    <scope>NUCLEOTIDE SEQUENCE [LARGE SCALE GENOMIC DNA]</scope>
    <source>
        <strain evidence="2 3">ALG-7-W6</strain>
    </source>
</reference>
<feature type="domain" description="Reverse transcriptase" evidence="1">
    <location>
        <begin position="1"/>
        <end position="77"/>
    </location>
</feature>
<sequence length="98" mass="11073">MIPVLIFADDAVLLAESEDDMKIALNQITDWSNKSKMTVNESKCGAMNFAGPQSSDLILQDQKIPKTDQYTYFGYIMNYIWGESGTIKNKILKAKKVF</sequence>
<dbReference type="PROSITE" id="PS50878">
    <property type="entry name" value="RT_POL"/>
    <property type="match status" value="1"/>
</dbReference>
<gene>
    <name evidence="2" type="ORF">AYI68_g1697</name>
</gene>
<name>A0A1R0H4Q4_9FUNG</name>
<keyword evidence="3" id="KW-1185">Reference proteome</keyword>
<dbReference type="AlphaFoldDB" id="A0A1R0H4Q4"/>
<dbReference type="Pfam" id="PF00078">
    <property type="entry name" value="RVT_1"/>
    <property type="match status" value="1"/>
</dbReference>
<dbReference type="STRING" id="133383.A0A1R0H4Q4"/>
<dbReference type="OrthoDB" id="5534248at2759"/>
<dbReference type="Proteomes" id="UP000187455">
    <property type="component" value="Unassembled WGS sequence"/>
</dbReference>
<comment type="caution">
    <text evidence="2">The sequence shown here is derived from an EMBL/GenBank/DDBJ whole genome shotgun (WGS) entry which is preliminary data.</text>
</comment>
<dbReference type="InterPro" id="IPR000477">
    <property type="entry name" value="RT_dom"/>
</dbReference>